<organism evidence="3 4">
    <name type="scientific">Lutimonas vermicola</name>
    <dbReference type="NCBI Taxonomy" id="414288"/>
    <lineage>
        <taxon>Bacteria</taxon>
        <taxon>Pseudomonadati</taxon>
        <taxon>Bacteroidota</taxon>
        <taxon>Flavobacteriia</taxon>
        <taxon>Flavobacteriales</taxon>
        <taxon>Flavobacteriaceae</taxon>
        <taxon>Lutimonas</taxon>
    </lineage>
</organism>
<proteinExistence type="predicted"/>
<dbReference type="PANTHER" id="PTHR35340:SF5">
    <property type="entry name" value="ASST-DOMAIN-CONTAINING PROTEIN"/>
    <property type="match status" value="1"/>
</dbReference>
<dbReference type="RefSeq" id="WP_342161552.1">
    <property type="nucleotide sequence ID" value="NZ_JBCDNA010000003.1"/>
</dbReference>
<feature type="chain" id="PRO_5045727526" evidence="2">
    <location>
        <begin position="21"/>
        <end position="557"/>
    </location>
</feature>
<evidence type="ECO:0000256" key="1">
    <source>
        <dbReference type="SAM" id="MobiDB-lite"/>
    </source>
</evidence>
<dbReference type="SUPFAM" id="SSF50998">
    <property type="entry name" value="Quinoprotein alcohol dehydrogenase-like"/>
    <property type="match status" value="1"/>
</dbReference>
<gene>
    <name evidence="3" type="ORF">AABB81_15895</name>
</gene>
<feature type="compositionally biased region" description="Pro residues" evidence="1">
    <location>
        <begin position="533"/>
        <end position="550"/>
    </location>
</feature>
<dbReference type="Pfam" id="PF05935">
    <property type="entry name" value="Arylsulfotrans"/>
    <property type="match status" value="1"/>
</dbReference>
<keyword evidence="4" id="KW-1185">Reference proteome</keyword>
<reference evidence="3 4" key="1">
    <citation type="submission" date="2024-04" db="EMBL/GenBank/DDBJ databases">
        <title>whole genome sequencing of Lutimonas vermicola strain IMCC1616.</title>
        <authorList>
            <person name="Bae S.S."/>
        </authorList>
    </citation>
    <scope>NUCLEOTIDE SEQUENCE [LARGE SCALE GENOMIC DNA]</scope>
    <source>
        <strain evidence="3 4">IMCC1616</strain>
    </source>
</reference>
<dbReference type="InterPro" id="IPR053143">
    <property type="entry name" value="Arylsulfate_ST"/>
</dbReference>
<evidence type="ECO:0000313" key="4">
    <source>
        <dbReference type="Proteomes" id="UP001474120"/>
    </source>
</evidence>
<keyword evidence="2" id="KW-0732">Signal</keyword>
<dbReference type="InterPro" id="IPR010262">
    <property type="entry name" value="Arylsulfotransferase_bact"/>
</dbReference>
<feature type="region of interest" description="Disordered" evidence="1">
    <location>
        <begin position="525"/>
        <end position="557"/>
    </location>
</feature>
<sequence length="557" mass="62689">MTYRLIFALALFFLIFSCSKDQPLKNNDQPTEIIQGDNDVKRSITGLSAKRGLILNTESATTGMVLFQPSASTKTYLMNSNGEIVHQWSCELNSMQSYLLENGHLIRLERDIDFPTFAAGGQSGRIREYDWEGNQIWDFELANEKELIHHDIEIMPNGNILAISYDAKTKEEAIEAGMNPEYVPNAGVWPDKIIEIKPTGAEGGKIVWEWSIWDHLVQDFDEAKNNFGVIADHPRKININIHDESQPPLTDEQLVHMKKLGFVTSNATLDNRGSDITHCNAVAYNADLDQIVISSPHYSEIFIIDHSTSTEQAKGSTGGRWGHGGDLLYRYGNSQNYARGQKEDRKLFGQHDVKWIPKGFPGEGHLTVFNNDIENPDNKMPSIFPELMNPYQQDPQISVENFGNYSAIFELAPETDENGSYVLPETGSFGPSEPVWSYMAPDKYSFYSPFVSGAHRLKNGNTYITSGAKGRFFEITSSGEIVWEYWNPYMDNYKLPDGSPAQPVGSFMYAQFRSTHFMPDYPAFEGKDLSPISPQPEPFVYVPPPPPPPQSAQDTTH</sequence>
<name>A0ABU9L4R0_9FLAO</name>
<accession>A0ABU9L4R0</accession>
<dbReference type="Proteomes" id="UP001474120">
    <property type="component" value="Unassembled WGS sequence"/>
</dbReference>
<dbReference type="PANTHER" id="PTHR35340">
    <property type="entry name" value="PQQ ENZYME REPEAT PROTEIN-RELATED"/>
    <property type="match status" value="1"/>
</dbReference>
<evidence type="ECO:0000256" key="2">
    <source>
        <dbReference type="SAM" id="SignalP"/>
    </source>
</evidence>
<feature type="signal peptide" evidence="2">
    <location>
        <begin position="1"/>
        <end position="20"/>
    </location>
</feature>
<dbReference type="PROSITE" id="PS51257">
    <property type="entry name" value="PROKAR_LIPOPROTEIN"/>
    <property type="match status" value="1"/>
</dbReference>
<dbReference type="InterPro" id="IPR011047">
    <property type="entry name" value="Quinoprotein_ADH-like_sf"/>
</dbReference>
<evidence type="ECO:0000313" key="3">
    <source>
        <dbReference type="EMBL" id="MEL4457389.1"/>
    </source>
</evidence>
<protein>
    <submittedName>
        <fullName evidence="3">Aryl-sulfate sulfotransferase</fullName>
    </submittedName>
</protein>
<comment type="caution">
    <text evidence="3">The sequence shown here is derived from an EMBL/GenBank/DDBJ whole genome shotgun (WGS) entry which is preliminary data.</text>
</comment>
<dbReference type="EMBL" id="JBCDNA010000003">
    <property type="protein sequence ID" value="MEL4457389.1"/>
    <property type="molecule type" value="Genomic_DNA"/>
</dbReference>